<dbReference type="GO" id="GO:0051896">
    <property type="term" value="P:regulation of phosphatidylinositol 3-kinase/protein kinase B signal transduction"/>
    <property type="evidence" value="ECO:0007669"/>
    <property type="project" value="UniProtKB-ARBA"/>
</dbReference>
<dbReference type="FunFam" id="3.40.50.880:FF:000022">
    <property type="entry name" value="protein deglycase DJ-1"/>
    <property type="match status" value="1"/>
</dbReference>
<evidence type="ECO:0000259" key="4">
    <source>
        <dbReference type="Pfam" id="PF01965"/>
    </source>
</evidence>
<dbReference type="InterPro" id="IPR050325">
    <property type="entry name" value="Prot/Nucl_acid_deglycase"/>
</dbReference>
<evidence type="ECO:0000313" key="5">
    <source>
        <dbReference type="EMBL" id="KAL0277282.1"/>
    </source>
</evidence>
<name>A0AAW2I6F9_9NEOP</name>
<dbReference type="SUPFAM" id="SSF52317">
    <property type="entry name" value="Class I glutamine amidotransferase-like"/>
    <property type="match status" value="1"/>
</dbReference>
<evidence type="ECO:0000256" key="1">
    <source>
        <dbReference type="ARBA" id="ARBA00004496"/>
    </source>
</evidence>
<dbReference type="GO" id="GO:0005739">
    <property type="term" value="C:mitochondrion"/>
    <property type="evidence" value="ECO:0007669"/>
    <property type="project" value="TreeGrafter"/>
</dbReference>
<gene>
    <name evidence="5" type="ORF">PYX00_004626</name>
</gene>
<comment type="caution">
    <text evidence="5">The sequence shown here is derived from an EMBL/GenBank/DDBJ whole genome shotgun (WGS) entry which is preliminary data.</text>
</comment>
<dbReference type="NCBIfam" id="TIGR01383">
    <property type="entry name" value="not_thiJ"/>
    <property type="match status" value="1"/>
</dbReference>
<dbReference type="Pfam" id="PF01965">
    <property type="entry name" value="DJ-1_PfpI"/>
    <property type="match status" value="1"/>
</dbReference>
<reference evidence="5" key="1">
    <citation type="journal article" date="2024" name="Gigascience">
        <title>Chromosome-level genome of the poultry shaft louse Menopon gallinae provides insight into the host-switching and adaptive evolution of parasitic lice.</title>
        <authorList>
            <person name="Xu Y."/>
            <person name="Ma L."/>
            <person name="Liu S."/>
            <person name="Liang Y."/>
            <person name="Liu Q."/>
            <person name="He Z."/>
            <person name="Tian L."/>
            <person name="Duan Y."/>
            <person name="Cai W."/>
            <person name="Li H."/>
            <person name="Song F."/>
        </authorList>
    </citation>
    <scope>NUCLEOTIDE SEQUENCE</scope>
    <source>
        <strain evidence="5">Cailab_2023a</strain>
    </source>
</reference>
<proteinExistence type="predicted"/>
<feature type="domain" description="DJ-1/PfpI" evidence="4">
    <location>
        <begin position="30"/>
        <end position="195"/>
    </location>
</feature>
<dbReference type="PANTHER" id="PTHR48094">
    <property type="entry name" value="PROTEIN/NUCLEIC ACID DEGLYCASE DJ-1-RELATED"/>
    <property type="match status" value="1"/>
</dbReference>
<dbReference type="AlphaFoldDB" id="A0AAW2I6F9"/>
<comment type="subcellular location">
    <subcellularLocation>
        <location evidence="1">Cytoplasm</location>
    </subcellularLocation>
</comment>
<dbReference type="InterPro" id="IPR006287">
    <property type="entry name" value="DJ-1"/>
</dbReference>
<keyword evidence="3" id="KW-0558">Oxidation</keyword>
<dbReference type="PANTHER" id="PTHR48094:SF12">
    <property type="entry name" value="PARKINSON DISEASE PROTEIN 7 HOMOLOG"/>
    <property type="match status" value="1"/>
</dbReference>
<dbReference type="GO" id="GO:1903189">
    <property type="term" value="P:glyoxal metabolic process"/>
    <property type="evidence" value="ECO:0007669"/>
    <property type="project" value="TreeGrafter"/>
</dbReference>
<accession>A0AAW2I6F9</accession>
<dbReference type="EMBL" id="JARGDH010000002">
    <property type="protein sequence ID" value="KAL0277282.1"/>
    <property type="molecule type" value="Genomic_DNA"/>
</dbReference>
<dbReference type="GO" id="GO:0046295">
    <property type="term" value="P:glycolate biosynthetic process"/>
    <property type="evidence" value="ECO:0007669"/>
    <property type="project" value="TreeGrafter"/>
</dbReference>
<protein>
    <recommendedName>
        <fullName evidence="4">DJ-1/PfpI domain-containing protein</fullName>
    </recommendedName>
</protein>
<dbReference type="InterPro" id="IPR002818">
    <property type="entry name" value="DJ-1/PfpI"/>
</dbReference>
<evidence type="ECO:0000256" key="2">
    <source>
        <dbReference type="ARBA" id="ARBA00022490"/>
    </source>
</evidence>
<evidence type="ECO:0000256" key="3">
    <source>
        <dbReference type="ARBA" id="ARBA00023097"/>
    </source>
</evidence>
<organism evidence="5">
    <name type="scientific">Menopon gallinae</name>
    <name type="common">poultry shaft louse</name>
    <dbReference type="NCBI Taxonomy" id="328185"/>
    <lineage>
        <taxon>Eukaryota</taxon>
        <taxon>Metazoa</taxon>
        <taxon>Ecdysozoa</taxon>
        <taxon>Arthropoda</taxon>
        <taxon>Hexapoda</taxon>
        <taxon>Insecta</taxon>
        <taxon>Pterygota</taxon>
        <taxon>Neoptera</taxon>
        <taxon>Paraneoptera</taxon>
        <taxon>Psocodea</taxon>
        <taxon>Troctomorpha</taxon>
        <taxon>Phthiraptera</taxon>
        <taxon>Amblycera</taxon>
        <taxon>Menoponidae</taxon>
        <taxon>Menopon</taxon>
    </lineage>
</organism>
<dbReference type="CDD" id="cd03135">
    <property type="entry name" value="GATase1_DJ-1"/>
    <property type="match status" value="1"/>
</dbReference>
<dbReference type="Gene3D" id="3.40.50.880">
    <property type="match status" value="1"/>
</dbReference>
<dbReference type="GO" id="GO:0006979">
    <property type="term" value="P:response to oxidative stress"/>
    <property type="evidence" value="ECO:0007669"/>
    <property type="project" value="UniProtKB-ARBA"/>
</dbReference>
<sequence length="214" mass="22954">MSFLVRSFTAAPKLYTNLVKFNFYSSMAKKSALVVLSEGSEDMECVISVDVLRRGGIDVTVAGLQGNKVLECQGKVKIQPDTSLEEAANKQFDVVVLPGGMKGSEAFCASNLVGKILKEQESSGRLIAAICAAPLALKAHGVCSTKKITSYPSMEKEITEGQKFTYLQDKVVVDGNLITSRGPGTAVDFALAIVDKLMGKETASTTAKRMLLEY</sequence>
<dbReference type="GO" id="GO:0005634">
    <property type="term" value="C:nucleus"/>
    <property type="evidence" value="ECO:0007669"/>
    <property type="project" value="TreeGrafter"/>
</dbReference>
<keyword evidence="2" id="KW-0963">Cytoplasm</keyword>
<dbReference type="InterPro" id="IPR029062">
    <property type="entry name" value="Class_I_gatase-like"/>
</dbReference>